<keyword evidence="1" id="KW-0808">Transferase</keyword>
<dbReference type="Pfam" id="PF04263">
    <property type="entry name" value="TPK_catalytic"/>
    <property type="match status" value="1"/>
</dbReference>
<dbReference type="SUPFAM" id="SSF63999">
    <property type="entry name" value="Thiamin pyrophosphokinase, catalytic domain"/>
    <property type="match status" value="1"/>
</dbReference>
<keyword evidence="4" id="KW-0067">ATP-binding</keyword>
<dbReference type="SMART" id="SM00983">
    <property type="entry name" value="TPK_B1_binding"/>
    <property type="match status" value="1"/>
</dbReference>
<dbReference type="EMBL" id="FWFV01000007">
    <property type="protein sequence ID" value="SLN55033.1"/>
    <property type="molecule type" value="Genomic_DNA"/>
</dbReference>
<dbReference type="InterPro" id="IPR053149">
    <property type="entry name" value="TPK"/>
</dbReference>
<dbReference type="GO" id="GO:0006772">
    <property type="term" value="P:thiamine metabolic process"/>
    <property type="evidence" value="ECO:0007669"/>
    <property type="project" value="UniProtKB-UniRule"/>
</dbReference>
<dbReference type="Pfam" id="PF04265">
    <property type="entry name" value="TPK_B1_binding"/>
    <property type="match status" value="1"/>
</dbReference>
<evidence type="ECO:0000313" key="7">
    <source>
        <dbReference type="EMBL" id="SLN55033.1"/>
    </source>
</evidence>
<sequence length="216" mass="22599">MNTILRTTRPVTLVGGGPVLAEDLAWSISRAPCIAAADGGAETLVAAGYVPEAVIGDMDSLSEAALAKLPKEIVHYVDDQDSTDFEKCLSRITTPLIIGLGFLGGRLDHTMAALSTLARDRRRCILLGSSDVVFAAPALLRLDVAPGTRVSLFPMGPVAGRSQGLRWPIDGMRFDPGGRIGTSNEATGPVHLEAEGVIVLLPPSERDVAVDAFGTG</sequence>
<dbReference type="AlphaFoldDB" id="A0A1Y5T906"/>
<reference evidence="7 8" key="1">
    <citation type="submission" date="2017-03" db="EMBL/GenBank/DDBJ databases">
        <authorList>
            <person name="Afonso C.L."/>
            <person name="Miller P.J."/>
            <person name="Scott M.A."/>
            <person name="Spackman E."/>
            <person name="Goraichik I."/>
            <person name="Dimitrov K.M."/>
            <person name="Suarez D.L."/>
            <person name="Swayne D.E."/>
        </authorList>
    </citation>
    <scope>NUCLEOTIDE SEQUENCE [LARGE SCALE GENOMIC DNA]</scope>
    <source>
        <strain evidence="7 8">CECT 7066</strain>
    </source>
</reference>
<evidence type="ECO:0000313" key="8">
    <source>
        <dbReference type="Proteomes" id="UP000193870"/>
    </source>
</evidence>
<dbReference type="Proteomes" id="UP000193870">
    <property type="component" value="Unassembled WGS sequence"/>
</dbReference>
<dbReference type="GO" id="GO:0004788">
    <property type="term" value="F:thiamine diphosphokinase activity"/>
    <property type="evidence" value="ECO:0007669"/>
    <property type="project" value="UniProtKB-UniRule"/>
</dbReference>
<gene>
    <name evidence="7" type="ORF">PAM7066_02621</name>
</gene>
<dbReference type="GO" id="GO:0009229">
    <property type="term" value="P:thiamine diphosphate biosynthetic process"/>
    <property type="evidence" value="ECO:0007669"/>
    <property type="project" value="InterPro"/>
</dbReference>
<dbReference type="GO" id="GO:0016301">
    <property type="term" value="F:kinase activity"/>
    <property type="evidence" value="ECO:0007669"/>
    <property type="project" value="UniProtKB-KW"/>
</dbReference>
<evidence type="ECO:0000259" key="6">
    <source>
        <dbReference type="SMART" id="SM00983"/>
    </source>
</evidence>
<accession>A0A1Y5T906</accession>
<evidence type="ECO:0000256" key="2">
    <source>
        <dbReference type="ARBA" id="ARBA00022741"/>
    </source>
</evidence>
<protein>
    <recommendedName>
        <fullName evidence="5">Thiamine diphosphokinase</fullName>
        <ecNumber evidence="5">2.7.6.2</ecNumber>
    </recommendedName>
</protein>
<feature type="domain" description="Thiamin pyrophosphokinase thiamin-binding" evidence="6">
    <location>
        <begin position="128"/>
        <end position="198"/>
    </location>
</feature>
<dbReference type="InterPro" id="IPR007373">
    <property type="entry name" value="Thiamin_PyroPKinase_B1-bd"/>
</dbReference>
<dbReference type="Gene3D" id="3.40.50.10240">
    <property type="entry name" value="Thiamin pyrophosphokinase, catalytic domain"/>
    <property type="match status" value="1"/>
</dbReference>
<dbReference type="InterPro" id="IPR036759">
    <property type="entry name" value="TPK_catalytic_sf"/>
</dbReference>
<proteinExistence type="predicted"/>
<dbReference type="EC" id="2.7.6.2" evidence="5"/>
<dbReference type="SUPFAM" id="SSF63862">
    <property type="entry name" value="Thiamin pyrophosphokinase, substrate-binding domain"/>
    <property type="match status" value="1"/>
</dbReference>
<dbReference type="InterPro" id="IPR036371">
    <property type="entry name" value="TPK_B1-bd_sf"/>
</dbReference>
<organism evidence="7 8">
    <name type="scientific">Palleronia marisminoris</name>
    <dbReference type="NCBI Taxonomy" id="315423"/>
    <lineage>
        <taxon>Bacteria</taxon>
        <taxon>Pseudomonadati</taxon>
        <taxon>Pseudomonadota</taxon>
        <taxon>Alphaproteobacteria</taxon>
        <taxon>Rhodobacterales</taxon>
        <taxon>Roseobacteraceae</taxon>
        <taxon>Palleronia</taxon>
    </lineage>
</organism>
<dbReference type="NCBIfam" id="TIGR01378">
    <property type="entry name" value="thi_PPkinase"/>
    <property type="match status" value="1"/>
</dbReference>
<dbReference type="GO" id="GO:0005524">
    <property type="term" value="F:ATP binding"/>
    <property type="evidence" value="ECO:0007669"/>
    <property type="project" value="UniProtKB-KW"/>
</dbReference>
<dbReference type="PANTHER" id="PTHR41299:SF1">
    <property type="entry name" value="THIAMINE PYROPHOSPHOKINASE"/>
    <property type="match status" value="1"/>
</dbReference>
<keyword evidence="2" id="KW-0547">Nucleotide-binding</keyword>
<dbReference type="STRING" id="315423.SAMN04488020_107148"/>
<keyword evidence="8" id="KW-1185">Reference proteome</keyword>
<evidence type="ECO:0000256" key="4">
    <source>
        <dbReference type="ARBA" id="ARBA00022840"/>
    </source>
</evidence>
<evidence type="ECO:0000256" key="1">
    <source>
        <dbReference type="ARBA" id="ARBA00022679"/>
    </source>
</evidence>
<dbReference type="InterPro" id="IPR007371">
    <property type="entry name" value="TPK_catalytic"/>
</dbReference>
<evidence type="ECO:0000256" key="5">
    <source>
        <dbReference type="NCBIfam" id="TIGR01378"/>
    </source>
</evidence>
<evidence type="ECO:0000256" key="3">
    <source>
        <dbReference type="ARBA" id="ARBA00022777"/>
    </source>
</evidence>
<dbReference type="CDD" id="cd07995">
    <property type="entry name" value="TPK"/>
    <property type="match status" value="1"/>
</dbReference>
<name>A0A1Y5T906_9RHOB</name>
<dbReference type="PANTHER" id="PTHR41299">
    <property type="entry name" value="THIAMINE PYROPHOSPHOKINASE"/>
    <property type="match status" value="1"/>
</dbReference>
<keyword evidence="3 7" id="KW-0418">Kinase</keyword>
<dbReference type="GO" id="GO:0030975">
    <property type="term" value="F:thiamine binding"/>
    <property type="evidence" value="ECO:0007669"/>
    <property type="project" value="InterPro"/>
</dbReference>
<dbReference type="InterPro" id="IPR006282">
    <property type="entry name" value="Thi_PPkinase"/>
</dbReference>